<evidence type="ECO:0000313" key="3">
    <source>
        <dbReference type="WBParaSite" id="MhA1_Contig94.frz3.gene11"/>
    </source>
</evidence>
<dbReference type="Proteomes" id="UP000095281">
    <property type="component" value="Unplaced"/>
</dbReference>
<evidence type="ECO:0000256" key="1">
    <source>
        <dbReference type="SAM" id="MobiDB-lite"/>
    </source>
</evidence>
<organism evidence="2 3">
    <name type="scientific">Meloidogyne hapla</name>
    <name type="common">Root-knot nematode worm</name>
    <dbReference type="NCBI Taxonomy" id="6305"/>
    <lineage>
        <taxon>Eukaryota</taxon>
        <taxon>Metazoa</taxon>
        <taxon>Ecdysozoa</taxon>
        <taxon>Nematoda</taxon>
        <taxon>Chromadorea</taxon>
        <taxon>Rhabditida</taxon>
        <taxon>Tylenchina</taxon>
        <taxon>Tylenchomorpha</taxon>
        <taxon>Tylenchoidea</taxon>
        <taxon>Meloidogynidae</taxon>
        <taxon>Meloidogyninae</taxon>
        <taxon>Meloidogyne</taxon>
    </lineage>
</organism>
<feature type="compositionally biased region" description="Polar residues" evidence="1">
    <location>
        <begin position="52"/>
        <end position="86"/>
    </location>
</feature>
<evidence type="ECO:0000313" key="2">
    <source>
        <dbReference type="Proteomes" id="UP000095281"/>
    </source>
</evidence>
<accession>A0A1I8C2I1</accession>
<reference evidence="3" key="1">
    <citation type="submission" date="2016-11" db="UniProtKB">
        <authorList>
            <consortium name="WormBaseParasite"/>
        </authorList>
    </citation>
    <scope>IDENTIFICATION</scope>
</reference>
<feature type="region of interest" description="Disordered" evidence="1">
    <location>
        <begin position="1"/>
        <end position="105"/>
    </location>
</feature>
<sequence>MRNKRRGRPSVSAIAKKSTRKDLSTEKSRTSRKDSSVESVVQSANMRYHFRQGTSRNDSSVDNVAQPNNTRYQFRQRSSHGSVQGTSHSTSKSFESELSSDENDEDVDISIETLKNLFTDQIIDEIKQLSPGARLMAMANYIIDNPEQFRTKKKKKIQIPDEQLEPTFISLNSALSRDANFRPKLLDAFFDDFRDHYTLHFSRIHSSIYDKEMCYRLLHQHFPSCRSQLIECLVEDFAGRYSTAAWICFFVESNLGYLVRNFFMTVEQRSWAIMSRPMPIPRRPRHNWIPNPNEGSLADSIEEFTKVLKRFRNDYKQLFRENEDRLLPVRFF</sequence>
<dbReference type="AlphaFoldDB" id="A0A1I8C2I1"/>
<protein>
    <submittedName>
        <fullName evidence="3">Uncharacterized protein</fullName>
    </submittedName>
</protein>
<keyword evidence="2" id="KW-1185">Reference proteome</keyword>
<feature type="compositionally biased region" description="Low complexity" evidence="1">
    <location>
        <begin position="87"/>
        <end position="97"/>
    </location>
</feature>
<dbReference type="WBParaSite" id="MhA1_Contig94.frz3.gene11">
    <property type="protein sequence ID" value="MhA1_Contig94.frz3.gene11"/>
    <property type="gene ID" value="MhA1_Contig94.frz3.gene11"/>
</dbReference>
<proteinExistence type="predicted"/>
<feature type="compositionally biased region" description="Basic and acidic residues" evidence="1">
    <location>
        <begin position="20"/>
        <end position="36"/>
    </location>
</feature>
<name>A0A1I8C2I1_MELHA</name>